<evidence type="ECO:0000256" key="11">
    <source>
        <dbReference type="ARBA" id="ARBA00022989"/>
    </source>
</evidence>
<evidence type="ECO:0000256" key="1">
    <source>
        <dbReference type="ARBA" id="ARBA00004479"/>
    </source>
</evidence>
<accession>A0A8T2LWF0</accession>
<dbReference type="GO" id="GO:0031012">
    <property type="term" value="C:extracellular matrix"/>
    <property type="evidence" value="ECO:0007669"/>
    <property type="project" value="TreeGrafter"/>
</dbReference>
<feature type="domain" description="EGF-like" evidence="20">
    <location>
        <begin position="366"/>
        <end position="405"/>
    </location>
</feature>
<keyword evidence="10" id="KW-0677">Repeat</keyword>
<evidence type="ECO:0000256" key="12">
    <source>
        <dbReference type="ARBA" id="ARBA00023136"/>
    </source>
</evidence>
<dbReference type="AlphaFoldDB" id="A0A8T2LWF0"/>
<dbReference type="CDD" id="cd00054">
    <property type="entry name" value="EGF_CA"/>
    <property type="match status" value="1"/>
</dbReference>
<dbReference type="SMART" id="SM00034">
    <property type="entry name" value="CLECT"/>
    <property type="match status" value="1"/>
</dbReference>
<dbReference type="EMBL" id="JAICCE010000008">
    <property type="protein sequence ID" value="KAG9274132.1"/>
    <property type="molecule type" value="Genomic_DNA"/>
</dbReference>
<evidence type="ECO:0000256" key="2">
    <source>
        <dbReference type="ARBA" id="ARBA00004613"/>
    </source>
</evidence>
<dbReference type="PROSITE" id="PS01186">
    <property type="entry name" value="EGF_2"/>
    <property type="match status" value="3"/>
</dbReference>
<dbReference type="InterPro" id="IPR016187">
    <property type="entry name" value="CTDL_fold"/>
</dbReference>
<feature type="region of interest" description="Disordered" evidence="17">
    <location>
        <begin position="547"/>
        <end position="582"/>
    </location>
</feature>
<dbReference type="PANTHER" id="PTHR14789:SF4">
    <property type="entry name" value="ENDOSIALIN"/>
    <property type="match status" value="1"/>
</dbReference>
<feature type="domain" description="EGF-like" evidence="20">
    <location>
        <begin position="328"/>
        <end position="365"/>
    </location>
</feature>
<dbReference type="InterPro" id="IPR001881">
    <property type="entry name" value="EGF-like_Ca-bd_dom"/>
</dbReference>
<evidence type="ECO:0000256" key="16">
    <source>
        <dbReference type="PROSITE-ProRule" id="PRU00076"/>
    </source>
</evidence>
<gene>
    <name evidence="22" type="primary">CD248</name>
    <name evidence="22" type="ORF">AMEX_G11021</name>
</gene>
<dbReference type="InterPro" id="IPR000152">
    <property type="entry name" value="EGF-type_Asp/Asn_hydroxyl_site"/>
</dbReference>
<dbReference type="PROSITE" id="PS01187">
    <property type="entry name" value="EGF_CA"/>
    <property type="match status" value="2"/>
</dbReference>
<dbReference type="InterPro" id="IPR026823">
    <property type="entry name" value="cEGF"/>
</dbReference>
<evidence type="ECO:0000259" key="20">
    <source>
        <dbReference type="PROSITE" id="PS50026"/>
    </source>
</evidence>
<evidence type="ECO:0000256" key="9">
    <source>
        <dbReference type="ARBA" id="ARBA00022734"/>
    </source>
</evidence>
<keyword evidence="15" id="KW-0325">Glycoprotein</keyword>
<reference evidence="22 23" key="1">
    <citation type="submission" date="2021-07" db="EMBL/GenBank/DDBJ databases">
        <authorList>
            <person name="Imarazene B."/>
            <person name="Zahm M."/>
            <person name="Klopp C."/>
            <person name="Cabau C."/>
            <person name="Beille S."/>
            <person name="Jouanno E."/>
            <person name="Castinel A."/>
            <person name="Lluch J."/>
            <person name="Gil L."/>
            <person name="Kuchtly C."/>
            <person name="Lopez Roques C."/>
            <person name="Donnadieu C."/>
            <person name="Parrinello H."/>
            <person name="Journot L."/>
            <person name="Du K."/>
            <person name="Schartl M."/>
            <person name="Retaux S."/>
            <person name="Guiguen Y."/>
        </authorList>
    </citation>
    <scope>NUCLEOTIDE SEQUENCE [LARGE SCALE GENOMIC DNA]</scope>
    <source>
        <strain evidence="22">Pach_M1</strain>
        <tissue evidence="22">Testis</tissue>
    </source>
</reference>
<proteinExistence type="predicted"/>
<dbReference type="GO" id="GO:0009897">
    <property type="term" value="C:external side of plasma membrane"/>
    <property type="evidence" value="ECO:0007669"/>
    <property type="project" value="TreeGrafter"/>
</dbReference>
<dbReference type="GO" id="GO:1990430">
    <property type="term" value="F:extracellular matrix protein binding"/>
    <property type="evidence" value="ECO:0007669"/>
    <property type="project" value="TreeGrafter"/>
</dbReference>
<feature type="region of interest" description="Disordered" evidence="17">
    <location>
        <begin position="642"/>
        <end position="681"/>
    </location>
</feature>
<feature type="compositionally biased region" description="Acidic residues" evidence="17">
    <location>
        <begin position="484"/>
        <end position="496"/>
    </location>
</feature>
<dbReference type="GO" id="GO:0005509">
    <property type="term" value="F:calcium ion binding"/>
    <property type="evidence" value="ECO:0007669"/>
    <property type="project" value="InterPro"/>
</dbReference>
<evidence type="ECO:0000256" key="4">
    <source>
        <dbReference type="ARBA" id="ARBA00022536"/>
    </source>
</evidence>
<keyword evidence="11 18" id="KW-1133">Transmembrane helix</keyword>
<dbReference type="Gene3D" id="3.10.100.10">
    <property type="entry name" value="Mannose-Binding Protein A, subunit A"/>
    <property type="match status" value="1"/>
</dbReference>
<organism evidence="22 23">
    <name type="scientific">Astyanax mexicanus</name>
    <name type="common">Blind cave fish</name>
    <name type="synonym">Astyanax fasciatus mexicanus</name>
    <dbReference type="NCBI Taxonomy" id="7994"/>
    <lineage>
        <taxon>Eukaryota</taxon>
        <taxon>Metazoa</taxon>
        <taxon>Chordata</taxon>
        <taxon>Craniata</taxon>
        <taxon>Vertebrata</taxon>
        <taxon>Euteleostomi</taxon>
        <taxon>Actinopterygii</taxon>
        <taxon>Neopterygii</taxon>
        <taxon>Teleostei</taxon>
        <taxon>Ostariophysi</taxon>
        <taxon>Characiformes</taxon>
        <taxon>Characoidei</taxon>
        <taxon>Acestrorhamphidae</taxon>
        <taxon>Acestrorhamphinae</taxon>
        <taxon>Astyanax</taxon>
    </lineage>
</organism>
<keyword evidence="4 16" id="KW-0245">EGF-like domain</keyword>
<dbReference type="PROSITE" id="PS00010">
    <property type="entry name" value="ASX_HYDROXYL"/>
    <property type="match status" value="2"/>
</dbReference>
<evidence type="ECO:0000256" key="17">
    <source>
        <dbReference type="SAM" id="MobiDB-lite"/>
    </source>
</evidence>
<evidence type="ECO:0000256" key="8">
    <source>
        <dbReference type="ARBA" id="ARBA00022729"/>
    </source>
</evidence>
<dbReference type="Pfam" id="PF07645">
    <property type="entry name" value="EGF_CA"/>
    <property type="match status" value="2"/>
</dbReference>
<protein>
    <submittedName>
        <fullName evidence="22">Endosialin-like</fullName>
    </submittedName>
</protein>
<dbReference type="InterPro" id="IPR049883">
    <property type="entry name" value="NOTCH1_EGF-like"/>
</dbReference>
<feature type="region of interest" description="Disordered" evidence="17">
    <location>
        <begin position="471"/>
        <end position="505"/>
    </location>
</feature>
<feature type="transmembrane region" description="Helical" evidence="18">
    <location>
        <begin position="690"/>
        <end position="714"/>
    </location>
</feature>
<dbReference type="InterPro" id="IPR001304">
    <property type="entry name" value="C-type_lectin-like"/>
</dbReference>
<dbReference type="Proteomes" id="UP000752171">
    <property type="component" value="Unassembled WGS sequence"/>
</dbReference>
<keyword evidence="13" id="KW-1015">Disulfide bond</keyword>
<keyword evidence="5" id="KW-0597">Phosphoprotein</keyword>
<keyword evidence="8 19" id="KW-0732">Signal</keyword>
<dbReference type="GO" id="GO:0006897">
    <property type="term" value="P:endocytosis"/>
    <property type="evidence" value="ECO:0007669"/>
    <property type="project" value="UniProtKB-KW"/>
</dbReference>
<dbReference type="SMART" id="SM00181">
    <property type="entry name" value="EGF"/>
    <property type="match status" value="5"/>
</dbReference>
<feature type="compositionally biased region" description="Polar residues" evidence="17">
    <location>
        <begin position="658"/>
        <end position="673"/>
    </location>
</feature>
<dbReference type="Pfam" id="PF00059">
    <property type="entry name" value="Lectin_C"/>
    <property type="match status" value="1"/>
</dbReference>
<sequence length="752" mass="83814">MGSPVLSGATLLSVLLYLFSVSSQELRDRDALCTKDSCLVFYRERKIFLDAWRFCKHQGGNLVSVKSQEEANLLVTLFSNMELREDQRVRAWIGLQRQPRKCNPSRPMRGFSWITGEQDNQYTNWEQEDSPSTCSVPRCVSVSYSPAPQEHSNNLKWRDGPCSIPLDSYLCKYAFPGMCQGIRSEGGGNTLYTTPFDLVTSFLTHIPFGSIATVPCPTKDDQAVLCTRREDNIVGWNRDPPFCSDEPVTSWCHEDKGGCHHHCVEDGEHYYCSCNEGFVLAQDGVSCVQIDPCQGSPCEFECLAVMDSYRCACPEGYMLAPDERGCLDVNECLQSPCEHICINAPGTFECSCHEGYQADEEGNCKDVDECVDSPCEQGCENILGSYICYCQFGFSLLPEDPSRCQDVDECQIEGTCEQMCINYNGGFDCYCKEGYSLSGKRNSCVRIGEDPQSPTVTASYPWMTDLPDSMYEPQGTGYPWSQDPDSDYDTETEPESLDWLTEPPNMETVPTGLWLVSNAQQEESEMTPSTESLPWVINVEREDFLPSTTSPPLPDYEDESTTASIAPPTITTTTTAGGAWNGMWFSPTPTEEKEQDEDVTTQQPAIIQREYESYDSHTDMDNYDYESTTSEPEFSSFFQTVPSTQGTSREEILEDDSNSNPSVIQSEYESTTYKTREEGSNSEKAEGSSWLLIGLLVPLCIFIVVMIVLGVIYFTRCTAKPQNKNATDCYHWIAGAGDKAAADMAGGGTTKV</sequence>
<feature type="signal peptide" evidence="19">
    <location>
        <begin position="1"/>
        <end position="23"/>
    </location>
</feature>
<keyword evidence="6" id="KW-0254">Endocytosis</keyword>
<name>A0A8T2LWF0_ASTMX</name>
<evidence type="ECO:0000256" key="14">
    <source>
        <dbReference type="ARBA" id="ARBA00023170"/>
    </source>
</evidence>
<evidence type="ECO:0000256" key="3">
    <source>
        <dbReference type="ARBA" id="ARBA00022525"/>
    </source>
</evidence>
<feature type="domain" description="C-type lectin" evidence="21">
    <location>
        <begin position="34"/>
        <end position="163"/>
    </location>
</feature>
<dbReference type="InterPro" id="IPR018097">
    <property type="entry name" value="EGF_Ca-bd_CS"/>
</dbReference>
<dbReference type="FunFam" id="2.10.25.10:FF:000009">
    <property type="entry name" value="Low-density lipoprotein receptor isoform 1"/>
    <property type="match status" value="1"/>
</dbReference>
<dbReference type="SUPFAM" id="SSF56436">
    <property type="entry name" value="C-type lectin-like"/>
    <property type="match status" value="1"/>
</dbReference>
<dbReference type="FunFam" id="2.10.25.10:FF:000014">
    <property type="entry name" value="Latent-transforming growth factor beta-binding protein 3"/>
    <property type="match status" value="1"/>
</dbReference>
<keyword evidence="3" id="KW-0964">Secreted</keyword>
<evidence type="ECO:0000256" key="18">
    <source>
        <dbReference type="SAM" id="Phobius"/>
    </source>
</evidence>
<comment type="subcellular location">
    <subcellularLocation>
        <location evidence="1">Membrane</location>
        <topology evidence="1">Single-pass type I membrane protein</topology>
    </subcellularLocation>
    <subcellularLocation>
        <location evidence="2">Secreted</location>
    </subcellularLocation>
</comment>
<dbReference type="SUPFAM" id="SSF57184">
    <property type="entry name" value="Growth factor receptor domain"/>
    <property type="match status" value="2"/>
</dbReference>
<dbReference type="InterPro" id="IPR000742">
    <property type="entry name" value="EGF"/>
</dbReference>
<dbReference type="PROSITE" id="PS50026">
    <property type="entry name" value="EGF_3"/>
    <property type="match status" value="2"/>
</dbReference>
<evidence type="ECO:0000256" key="15">
    <source>
        <dbReference type="ARBA" id="ARBA00023180"/>
    </source>
</evidence>
<keyword evidence="7 18" id="KW-0812">Transmembrane</keyword>
<dbReference type="PANTHER" id="PTHR14789">
    <property type="entry name" value="CHONDROLECTIN VARIANT CHODLFDELTAE"/>
    <property type="match status" value="1"/>
</dbReference>
<dbReference type="CDD" id="cd03600">
    <property type="entry name" value="CLECT_thrombomodulin_like"/>
    <property type="match status" value="1"/>
</dbReference>
<dbReference type="InterPro" id="IPR016186">
    <property type="entry name" value="C-type_lectin-like/link_sf"/>
</dbReference>
<evidence type="ECO:0000256" key="5">
    <source>
        <dbReference type="ARBA" id="ARBA00022553"/>
    </source>
</evidence>
<dbReference type="InterPro" id="IPR051505">
    <property type="entry name" value="C-type_lectin_domain"/>
</dbReference>
<dbReference type="SMART" id="SM00179">
    <property type="entry name" value="EGF_CA"/>
    <property type="match status" value="5"/>
</dbReference>
<dbReference type="GO" id="GO:0005576">
    <property type="term" value="C:extracellular region"/>
    <property type="evidence" value="ECO:0007669"/>
    <property type="project" value="UniProtKB-SubCell"/>
</dbReference>
<dbReference type="OrthoDB" id="10045365at2759"/>
<keyword evidence="12 18" id="KW-0472">Membrane</keyword>
<evidence type="ECO:0000256" key="13">
    <source>
        <dbReference type="ARBA" id="ARBA00023157"/>
    </source>
</evidence>
<evidence type="ECO:0000259" key="21">
    <source>
        <dbReference type="PROSITE" id="PS50041"/>
    </source>
</evidence>
<evidence type="ECO:0000256" key="7">
    <source>
        <dbReference type="ARBA" id="ARBA00022692"/>
    </source>
</evidence>
<evidence type="ECO:0000313" key="22">
    <source>
        <dbReference type="EMBL" id="KAG9274132.1"/>
    </source>
</evidence>
<evidence type="ECO:0000256" key="19">
    <source>
        <dbReference type="SAM" id="SignalP"/>
    </source>
</evidence>
<dbReference type="GO" id="GO:0030246">
    <property type="term" value="F:carbohydrate binding"/>
    <property type="evidence" value="ECO:0007669"/>
    <property type="project" value="UniProtKB-KW"/>
</dbReference>
<dbReference type="KEGG" id="amex:103047430"/>
<feature type="compositionally biased region" description="Low complexity" evidence="17">
    <location>
        <begin position="561"/>
        <end position="578"/>
    </location>
</feature>
<dbReference type="Gene3D" id="2.10.25.10">
    <property type="entry name" value="Laminin"/>
    <property type="match status" value="5"/>
</dbReference>
<dbReference type="Pfam" id="PF12662">
    <property type="entry name" value="cEGF"/>
    <property type="match status" value="1"/>
</dbReference>
<dbReference type="InterPro" id="IPR009030">
    <property type="entry name" value="Growth_fac_rcpt_cys_sf"/>
</dbReference>
<comment type="caution">
    <text evidence="16">Lacks conserved residue(s) required for the propagation of feature annotation.</text>
</comment>
<dbReference type="GO" id="GO:0050840">
    <property type="term" value="F:extracellular matrix binding"/>
    <property type="evidence" value="ECO:0007669"/>
    <property type="project" value="TreeGrafter"/>
</dbReference>
<dbReference type="GO" id="GO:0016477">
    <property type="term" value="P:cell migration"/>
    <property type="evidence" value="ECO:0007669"/>
    <property type="project" value="TreeGrafter"/>
</dbReference>
<evidence type="ECO:0000313" key="23">
    <source>
        <dbReference type="Proteomes" id="UP000752171"/>
    </source>
</evidence>
<evidence type="ECO:0000256" key="6">
    <source>
        <dbReference type="ARBA" id="ARBA00022583"/>
    </source>
</evidence>
<keyword evidence="14" id="KW-0675">Receptor</keyword>
<feature type="chain" id="PRO_5035884829" evidence="19">
    <location>
        <begin position="24"/>
        <end position="752"/>
    </location>
</feature>
<dbReference type="PROSITE" id="PS50041">
    <property type="entry name" value="C_TYPE_LECTIN_2"/>
    <property type="match status" value="1"/>
</dbReference>
<evidence type="ECO:0000256" key="10">
    <source>
        <dbReference type="ARBA" id="ARBA00022737"/>
    </source>
</evidence>
<dbReference type="Pfam" id="PF14670">
    <property type="entry name" value="FXa_inhibition"/>
    <property type="match status" value="1"/>
</dbReference>
<comment type="caution">
    <text evidence="22">The sequence shown here is derived from an EMBL/GenBank/DDBJ whole genome shotgun (WGS) entry which is preliminary data.</text>
</comment>
<keyword evidence="9" id="KW-0430">Lectin</keyword>